<feature type="domain" description="Gfo/Idh/MocA-like oxidoreductase N-terminal" evidence="1">
    <location>
        <begin position="3"/>
        <end position="117"/>
    </location>
</feature>
<reference evidence="2 3" key="1">
    <citation type="submission" date="2019-09" db="EMBL/GenBank/DDBJ databases">
        <title>Bird 10,000 Genomes (B10K) Project - Family phase.</title>
        <authorList>
            <person name="Zhang G."/>
        </authorList>
    </citation>
    <scope>NUCLEOTIDE SEQUENCE [LARGE SCALE GENOMIC DNA]</scope>
    <source>
        <strain evidence="2">B10K-DU-030-18</strain>
    </source>
</reference>
<dbReference type="Proteomes" id="UP000545574">
    <property type="component" value="Unassembled WGS sequence"/>
</dbReference>
<protein>
    <submittedName>
        <fullName evidence="2">BIEA reductase</fullName>
    </submittedName>
</protein>
<feature type="non-terminal residue" evidence="2">
    <location>
        <position position="125"/>
    </location>
</feature>
<dbReference type="GO" id="GO:0000166">
    <property type="term" value="F:nucleotide binding"/>
    <property type="evidence" value="ECO:0007669"/>
    <property type="project" value="InterPro"/>
</dbReference>
<dbReference type="PANTHER" id="PTHR43377">
    <property type="entry name" value="BILIVERDIN REDUCTASE A"/>
    <property type="match status" value="1"/>
</dbReference>
<proteinExistence type="predicted"/>
<dbReference type="InterPro" id="IPR036291">
    <property type="entry name" value="NAD(P)-bd_dom_sf"/>
</dbReference>
<dbReference type="PANTHER" id="PTHR43377:SF1">
    <property type="entry name" value="BILIVERDIN REDUCTASE A"/>
    <property type="match status" value="1"/>
</dbReference>
<dbReference type="InterPro" id="IPR000683">
    <property type="entry name" value="Gfo/Idh/MocA-like_OxRdtase_N"/>
</dbReference>
<evidence type="ECO:0000259" key="1">
    <source>
        <dbReference type="Pfam" id="PF01408"/>
    </source>
</evidence>
<dbReference type="SUPFAM" id="SSF51735">
    <property type="entry name" value="NAD(P)-binding Rossmann-fold domains"/>
    <property type="match status" value="1"/>
</dbReference>
<organism evidence="2 3">
    <name type="scientific">Panurus biarmicus</name>
    <name type="common">Bearded tit</name>
    <dbReference type="NCBI Taxonomy" id="181101"/>
    <lineage>
        <taxon>Eukaryota</taxon>
        <taxon>Metazoa</taxon>
        <taxon>Chordata</taxon>
        <taxon>Craniata</taxon>
        <taxon>Vertebrata</taxon>
        <taxon>Euteleostomi</taxon>
        <taxon>Archelosauria</taxon>
        <taxon>Archosauria</taxon>
        <taxon>Dinosauria</taxon>
        <taxon>Saurischia</taxon>
        <taxon>Theropoda</taxon>
        <taxon>Coelurosauria</taxon>
        <taxon>Aves</taxon>
        <taxon>Neognathae</taxon>
        <taxon>Neoaves</taxon>
        <taxon>Telluraves</taxon>
        <taxon>Australaves</taxon>
        <taxon>Passeriformes</taxon>
        <taxon>Sylvioidea</taxon>
        <taxon>Sylviidae</taxon>
        <taxon>Sylviidae incertae sedis</taxon>
        <taxon>Panurus</taxon>
    </lineage>
</organism>
<accession>A0A7K6MNN2</accession>
<dbReference type="GO" id="GO:0004074">
    <property type="term" value="F:biliverdin reductase [NAD(P)H] activity"/>
    <property type="evidence" value="ECO:0007669"/>
    <property type="project" value="TreeGrafter"/>
</dbReference>
<comment type="caution">
    <text evidence="2">The sequence shown here is derived from an EMBL/GenBank/DDBJ whole genome shotgun (WGS) entry which is preliminary data.</text>
</comment>
<sequence length="125" mass="13810">MFGTVVVGVGIAGLARIRDLMNPMPSSPSEHLKLLGFVSRRSFGNINEAKQISLEDALQNKDIHAAFISTENRSHEETIRMFLEAGKHVLVEYPMALSAKAAHELWEMAEQKGNTFILKSVSSLT</sequence>
<dbReference type="EMBL" id="VZRT01002153">
    <property type="protein sequence ID" value="NWW38004.1"/>
    <property type="molecule type" value="Genomic_DNA"/>
</dbReference>
<evidence type="ECO:0000313" key="2">
    <source>
        <dbReference type="EMBL" id="NWW38004.1"/>
    </source>
</evidence>
<name>A0A7K6MNN2_PANBI</name>
<dbReference type="Pfam" id="PF01408">
    <property type="entry name" value="GFO_IDH_MocA"/>
    <property type="match status" value="1"/>
</dbReference>
<keyword evidence="3" id="KW-1185">Reference proteome</keyword>
<dbReference type="AlphaFoldDB" id="A0A7K6MNN2"/>
<dbReference type="Gene3D" id="3.40.50.720">
    <property type="entry name" value="NAD(P)-binding Rossmann-like Domain"/>
    <property type="match status" value="1"/>
</dbReference>
<feature type="non-terminal residue" evidence="2">
    <location>
        <position position="1"/>
    </location>
</feature>
<gene>
    <name evidence="2" type="primary">Blvra</name>
    <name evidence="2" type="ORF">PANBIA_R06419</name>
</gene>
<dbReference type="InterPro" id="IPR051450">
    <property type="entry name" value="Gfo/Idh/MocA_Oxidoreductases"/>
</dbReference>
<evidence type="ECO:0000313" key="3">
    <source>
        <dbReference type="Proteomes" id="UP000545574"/>
    </source>
</evidence>